<dbReference type="GO" id="GO:0003700">
    <property type="term" value="F:DNA-binding transcription factor activity"/>
    <property type="evidence" value="ECO:0007669"/>
    <property type="project" value="TreeGrafter"/>
</dbReference>
<protein>
    <submittedName>
        <fullName evidence="6">TetR/AcrR family transcriptional regulator</fullName>
    </submittedName>
</protein>
<dbReference type="Pfam" id="PF21597">
    <property type="entry name" value="TetR_C_43"/>
    <property type="match status" value="1"/>
</dbReference>
<dbReference type="Pfam" id="PF00440">
    <property type="entry name" value="TetR_N"/>
    <property type="match status" value="1"/>
</dbReference>
<keyword evidence="2 4" id="KW-0238">DNA-binding</keyword>
<evidence type="ECO:0000256" key="4">
    <source>
        <dbReference type="PROSITE-ProRule" id="PRU00335"/>
    </source>
</evidence>
<comment type="caution">
    <text evidence="6">The sequence shown here is derived from an EMBL/GenBank/DDBJ whole genome shotgun (WGS) entry which is preliminary data.</text>
</comment>
<dbReference type="Proteomes" id="UP000324965">
    <property type="component" value="Unassembled WGS sequence"/>
</dbReference>
<evidence type="ECO:0000313" key="6">
    <source>
        <dbReference type="EMBL" id="KAA0935437.1"/>
    </source>
</evidence>
<dbReference type="PROSITE" id="PS50977">
    <property type="entry name" value="HTH_TETR_2"/>
    <property type="match status" value="1"/>
</dbReference>
<dbReference type="InterPro" id="IPR036271">
    <property type="entry name" value="Tet_transcr_reg_TetR-rel_C_sf"/>
</dbReference>
<dbReference type="InterPro" id="IPR049445">
    <property type="entry name" value="TetR_SbtR-like_C"/>
</dbReference>
<dbReference type="Gene3D" id="1.10.357.10">
    <property type="entry name" value="Tetracycline Repressor, domain 2"/>
    <property type="match status" value="1"/>
</dbReference>
<dbReference type="InterPro" id="IPR050109">
    <property type="entry name" value="HTH-type_TetR-like_transc_reg"/>
</dbReference>
<keyword evidence="3" id="KW-0804">Transcription</keyword>
<dbReference type="GO" id="GO:0000976">
    <property type="term" value="F:transcription cis-regulatory region binding"/>
    <property type="evidence" value="ECO:0007669"/>
    <property type="project" value="TreeGrafter"/>
</dbReference>
<feature type="domain" description="HTH tetR-type" evidence="5">
    <location>
        <begin position="23"/>
        <end position="82"/>
    </location>
</feature>
<evidence type="ECO:0000256" key="3">
    <source>
        <dbReference type="ARBA" id="ARBA00023163"/>
    </source>
</evidence>
<evidence type="ECO:0000256" key="1">
    <source>
        <dbReference type="ARBA" id="ARBA00023015"/>
    </source>
</evidence>
<dbReference type="SUPFAM" id="SSF46689">
    <property type="entry name" value="Homeodomain-like"/>
    <property type="match status" value="1"/>
</dbReference>
<sequence length="223" mass="24438">MQIGGWSTDTGTRRCRALRTDAARNRIRILAAAQEVLVEQGWDAPLDEIARRAGVGNATLYRHFPLREALLTEAVEQIVANVADAAEEAAAEEDDPYVALHRFLQTAAHERLAALCCLSEEKAGAHPELAQQKRRMVDAAQLMLHRAQQAGRVRQDVSLEEIIMAIAQLGRPLPGTSWTATDQFGPRLLQLYLDGLLLLPFEVAPPGDESILFAPSEFGRPAG</sequence>
<dbReference type="PRINTS" id="PR00455">
    <property type="entry name" value="HTHTETR"/>
</dbReference>
<dbReference type="AlphaFoldDB" id="A0A5B0B0X1"/>
<dbReference type="SUPFAM" id="SSF48498">
    <property type="entry name" value="Tetracyclin repressor-like, C-terminal domain"/>
    <property type="match status" value="1"/>
</dbReference>
<keyword evidence="7" id="KW-1185">Reference proteome</keyword>
<dbReference type="RefSeq" id="WP_149511844.1">
    <property type="nucleotide sequence ID" value="NZ_VDFC01000040.1"/>
</dbReference>
<keyword evidence="1" id="KW-0805">Transcription regulation</keyword>
<feature type="DNA-binding region" description="H-T-H motif" evidence="4">
    <location>
        <begin position="45"/>
        <end position="64"/>
    </location>
</feature>
<dbReference type="InterPro" id="IPR001647">
    <property type="entry name" value="HTH_TetR"/>
</dbReference>
<gene>
    <name evidence="6" type="ORF">FGF04_15280</name>
</gene>
<dbReference type="InterPro" id="IPR009057">
    <property type="entry name" value="Homeodomain-like_sf"/>
</dbReference>
<evidence type="ECO:0000259" key="5">
    <source>
        <dbReference type="PROSITE" id="PS50977"/>
    </source>
</evidence>
<reference evidence="6 7" key="1">
    <citation type="submission" date="2019-05" db="EMBL/GenBank/DDBJ databases">
        <authorList>
            <person name="Hariharan J."/>
            <person name="Choudoir M.J."/>
            <person name="Diebold P."/>
            <person name="Panke-Buisse K."/>
            <person name="Buckley D.H."/>
        </authorList>
    </citation>
    <scope>NUCLEOTIDE SEQUENCE [LARGE SCALE GENOMIC DNA]</scope>
    <source>
        <strain evidence="6 7">SUN51</strain>
    </source>
</reference>
<dbReference type="EMBL" id="VDFC01000040">
    <property type="protein sequence ID" value="KAA0935437.1"/>
    <property type="molecule type" value="Genomic_DNA"/>
</dbReference>
<accession>A0A5B0B0X1</accession>
<dbReference type="PANTHER" id="PTHR30055:SF234">
    <property type="entry name" value="HTH-TYPE TRANSCRIPTIONAL REGULATOR BETI"/>
    <property type="match status" value="1"/>
</dbReference>
<name>A0A5B0B0X1_9ACTN</name>
<evidence type="ECO:0000313" key="7">
    <source>
        <dbReference type="Proteomes" id="UP000324965"/>
    </source>
</evidence>
<dbReference type="OrthoDB" id="3192968at2"/>
<evidence type="ECO:0000256" key="2">
    <source>
        <dbReference type="ARBA" id="ARBA00023125"/>
    </source>
</evidence>
<organism evidence="6 7">
    <name type="scientific">Streptomyces apricus</name>
    <dbReference type="NCBI Taxonomy" id="1828112"/>
    <lineage>
        <taxon>Bacteria</taxon>
        <taxon>Bacillati</taxon>
        <taxon>Actinomycetota</taxon>
        <taxon>Actinomycetes</taxon>
        <taxon>Kitasatosporales</taxon>
        <taxon>Streptomycetaceae</taxon>
        <taxon>Streptomyces</taxon>
    </lineage>
</organism>
<dbReference type="PANTHER" id="PTHR30055">
    <property type="entry name" value="HTH-TYPE TRANSCRIPTIONAL REGULATOR RUTR"/>
    <property type="match status" value="1"/>
</dbReference>
<proteinExistence type="predicted"/>